<proteinExistence type="predicted"/>
<sequence>MRESLCGKKTMADEKDCEGASSLENSRSRVGGVDSRYLATLQPQDRKRFQEKLKYVVDGELLEIQNPYESWNAPSWSDKPTAWPEIEFGDLWTYLVEKPGPFTEAKMKAYKSLEAHEYFVSRKVGVVYSREVKEKTGIFILKAEVRPGQAESQNSYLAWIVAKRNGEILTAHCDCKAGLGETCSHVAAIMFKIEAAVRTGLTTASCTSEACRWNRIFGNNALTAPVEEIDFRPGKKGEFVPRAAAQRDVGTPLACIKGGPNYINAYKGFLEELQEICPDACIFKSIPKLDSEETDTADSDHEDEGQMECAAVPAQDSVFTVLCSPLPVPHCAAVTTSKLPPGPPPFPLNGEQLEQWAALPNNLTPKQLGYVKLLVVTYEEARKLEVETQQQAECPKWYELRFPRLTASSFGNIFSKMAKPRAKPELVARDLLQPKPPSSFTDRMSKWGRETENIAVQVYRSIPQRSHVVLFECGIFISPEDPYLAATPDRVCYDATETIPWGIIEVKCPYNARDMTPAEAAKKIKNFMSTLKEDGTLALKVTHEYYYQVQGQMTLTGAKWCDFIIYTKKGVSVQRICFDEQFWKAQVRLLSSFFFILFSSQVH</sequence>
<accession>A0ABN8S3A2</accession>
<evidence type="ECO:0000313" key="4">
    <source>
        <dbReference type="Proteomes" id="UP001159405"/>
    </source>
</evidence>
<keyword evidence="1" id="KW-0863">Zinc-finger</keyword>
<dbReference type="EMBL" id="CALNXK010000439">
    <property type="protein sequence ID" value="CAH3185705.1"/>
    <property type="molecule type" value="Genomic_DNA"/>
</dbReference>
<dbReference type="PANTHER" id="PTHR47526:SF3">
    <property type="entry name" value="PHD-TYPE DOMAIN-CONTAINING PROTEIN"/>
    <property type="match status" value="1"/>
</dbReference>
<dbReference type="InterPro" id="IPR011335">
    <property type="entry name" value="Restrct_endonuc-II-like"/>
</dbReference>
<protein>
    <recommendedName>
        <fullName evidence="2">SWIM-type domain-containing protein</fullName>
    </recommendedName>
</protein>
<reference evidence="3 4" key="1">
    <citation type="submission" date="2022-05" db="EMBL/GenBank/DDBJ databases">
        <authorList>
            <consortium name="Genoscope - CEA"/>
            <person name="William W."/>
        </authorList>
    </citation>
    <scope>NUCLEOTIDE SEQUENCE [LARGE SCALE GENOMIC DNA]</scope>
</reference>
<dbReference type="Gene3D" id="3.90.320.10">
    <property type="match status" value="1"/>
</dbReference>
<dbReference type="SUPFAM" id="SSF52980">
    <property type="entry name" value="Restriction endonuclease-like"/>
    <property type="match status" value="1"/>
</dbReference>
<gene>
    <name evidence="3" type="ORF">PLOB_00033118</name>
</gene>
<dbReference type="InterPro" id="IPR011604">
    <property type="entry name" value="PDDEXK-like_dom_sf"/>
</dbReference>
<dbReference type="PANTHER" id="PTHR47526">
    <property type="entry name" value="ATP-DEPENDENT DNA HELICASE"/>
    <property type="match status" value="1"/>
</dbReference>
<name>A0ABN8S3A2_9CNID</name>
<dbReference type="CDD" id="cd22343">
    <property type="entry name" value="PDDEXK_lambda_exonuclease-like"/>
    <property type="match status" value="1"/>
</dbReference>
<dbReference type="Pfam" id="PF09588">
    <property type="entry name" value="YqaJ"/>
    <property type="match status" value="1"/>
</dbReference>
<evidence type="ECO:0000313" key="3">
    <source>
        <dbReference type="EMBL" id="CAH3185705.1"/>
    </source>
</evidence>
<comment type="caution">
    <text evidence="3">The sequence shown here is derived from an EMBL/GenBank/DDBJ whole genome shotgun (WGS) entry which is preliminary data.</text>
</comment>
<keyword evidence="1" id="KW-0479">Metal-binding</keyword>
<dbReference type="InterPro" id="IPR007527">
    <property type="entry name" value="Znf_SWIM"/>
</dbReference>
<evidence type="ECO:0000259" key="2">
    <source>
        <dbReference type="PROSITE" id="PS50966"/>
    </source>
</evidence>
<feature type="domain" description="SWIM-type" evidence="2">
    <location>
        <begin position="158"/>
        <end position="194"/>
    </location>
</feature>
<organism evidence="3 4">
    <name type="scientific">Porites lobata</name>
    <dbReference type="NCBI Taxonomy" id="104759"/>
    <lineage>
        <taxon>Eukaryota</taxon>
        <taxon>Metazoa</taxon>
        <taxon>Cnidaria</taxon>
        <taxon>Anthozoa</taxon>
        <taxon>Hexacorallia</taxon>
        <taxon>Scleractinia</taxon>
        <taxon>Fungiina</taxon>
        <taxon>Poritidae</taxon>
        <taxon>Porites</taxon>
    </lineage>
</organism>
<evidence type="ECO:0000256" key="1">
    <source>
        <dbReference type="PROSITE-ProRule" id="PRU00325"/>
    </source>
</evidence>
<dbReference type="Proteomes" id="UP001159405">
    <property type="component" value="Unassembled WGS sequence"/>
</dbReference>
<dbReference type="PROSITE" id="PS50966">
    <property type="entry name" value="ZF_SWIM"/>
    <property type="match status" value="1"/>
</dbReference>
<keyword evidence="4" id="KW-1185">Reference proteome</keyword>
<dbReference type="InterPro" id="IPR019080">
    <property type="entry name" value="YqaJ_viral_recombinase"/>
</dbReference>
<keyword evidence="1" id="KW-0862">Zinc</keyword>